<dbReference type="CDD" id="cd00266">
    <property type="entry name" value="MADS_SRF_like"/>
    <property type="match status" value="1"/>
</dbReference>
<keyword evidence="5" id="KW-0539">Nucleus</keyword>
<dbReference type="GO" id="GO:0000981">
    <property type="term" value="F:DNA-binding transcription factor activity, RNA polymerase II-specific"/>
    <property type="evidence" value="ECO:0007669"/>
    <property type="project" value="InterPro"/>
</dbReference>
<feature type="region of interest" description="Disordered" evidence="6">
    <location>
        <begin position="123"/>
        <end position="314"/>
    </location>
</feature>
<evidence type="ECO:0000256" key="6">
    <source>
        <dbReference type="SAM" id="MobiDB-lite"/>
    </source>
</evidence>
<dbReference type="PRINTS" id="PR00404">
    <property type="entry name" value="MADSDOMAIN"/>
</dbReference>
<dbReference type="InterPro" id="IPR002100">
    <property type="entry name" value="TF_MADSbox"/>
</dbReference>
<evidence type="ECO:0000259" key="7">
    <source>
        <dbReference type="PROSITE" id="PS50066"/>
    </source>
</evidence>
<dbReference type="GO" id="GO:0045944">
    <property type="term" value="P:positive regulation of transcription by RNA polymerase II"/>
    <property type="evidence" value="ECO:0007669"/>
    <property type="project" value="InterPro"/>
</dbReference>
<feature type="domain" description="MADS-box" evidence="7">
    <location>
        <begin position="42"/>
        <end position="102"/>
    </location>
</feature>
<protein>
    <recommendedName>
        <fullName evidence="7">MADS-box domain-containing protein</fullName>
    </recommendedName>
</protein>
<dbReference type="Pfam" id="PF00319">
    <property type="entry name" value="SRF-TF"/>
    <property type="match status" value="1"/>
</dbReference>
<evidence type="ECO:0000256" key="3">
    <source>
        <dbReference type="ARBA" id="ARBA00023125"/>
    </source>
</evidence>
<dbReference type="FunFam" id="3.40.1810.10:FF:000002">
    <property type="entry name" value="Serum response factor b"/>
    <property type="match status" value="1"/>
</dbReference>
<dbReference type="EMBL" id="HBKP01015823">
    <property type="protein sequence ID" value="CAE2226214.1"/>
    <property type="molecule type" value="Transcribed_RNA"/>
</dbReference>
<organism evidence="8">
    <name type="scientific">Vannella robusta</name>
    <dbReference type="NCBI Taxonomy" id="1487602"/>
    <lineage>
        <taxon>Eukaryota</taxon>
        <taxon>Amoebozoa</taxon>
        <taxon>Discosea</taxon>
        <taxon>Flabellinia</taxon>
        <taxon>Vannellidae</taxon>
        <taxon>Vannella</taxon>
    </lineage>
</organism>
<dbReference type="EMBL" id="HBKP01015824">
    <property type="protein sequence ID" value="CAE2226217.1"/>
    <property type="molecule type" value="Transcribed_RNA"/>
</dbReference>
<keyword evidence="2" id="KW-0805">Transcription regulation</keyword>
<evidence type="ECO:0000313" key="8">
    <source>
        <dbReference type="EMBL" id="CAE2226214.1"/>
    </source>
</evidence>
<reference evidence="8" key="1">
    <citation type="submission" date="2021-01" db="EMBL/GenBank/DDBJ databases">
        <authorList>
            <person name="Corre E."/>
            <person name="Pelletier E."/>
            <person name="Niang G."/>
            <person name="Scheremetjew M."/>
            <person name="Finn R."/>
            <person name="Kale V."/>
            <person name="Holt S."/>
            <person name="Cochrane G."/>
            <person name="Meng A."/>
            <person name="Brown T."/>
            <person name="Cohen L."/>
        </authorList>
    </citation>
    <scope>NUCLEOTIDE SEQUENCE</scope>
    <source>
        <strain evidence="8">DIVA3 518/3/11/1/6</strain>
    </source>
</reference>
<accession>A0A6U1VL92</accession>
<feature type="compositionally biased region" description="Polar residues" evidence="6">
    <location>
        <begin position="241"/>
        <end position="263"/>
    </location>
</feature>
<dbReference type="AlphaFoldDB" id="A0A6U1VL92"/>
<feature type="compositionally biased region" description="Pro residues" evidence="6">
    <location>
        <begin position="23"/>
        <end position="32"/>
    </location>
</feature>
<dbReference type="PANTHER" id="PTHR48019">
    <property type="entry name" value="SERUM RESPONSE FACTOR HOMOLOG"/>
    <property type="match status" value="1"/>
</dbReference>
<feature type="region of interest" description="Disordered" evidence="6">
    <location>
        <begin position="1"/>
        <end position="41"/>
    </location>
</feature>
<name>A0A6U1VL92_9EUKA</name>
<evidence type="ECO:0000256" key="4">
    <source>
        <dbReference type="ARBA" id="ARBA00023163"/>
    </source>
</evidence>
<sequence>MSVDPKQEPETSTTAGTSVPESAPLPPVPPADPKPRTTVKRAGRRKINIEFIEDKSRRHITFSKRKAGIMKKAYELSTLTGTQVLLLVASETGHVYTFATPKLQPLITKPEGKNLIQACLNAPDTLQPQNTNPHAAQMSPSTPGYAHQPDQHSMGMSQNDYHNQGSPAQSPYGQPDEDKNPMSYGLQRSSYGDVKGFQPSSPSQQEHMNEGSMGYPYPSGNQGLMGMGNGPRMPYHGGNNGPSLPTLSERGSFSNLPSSQHVPYNQFAPSGMPSNYSGPMGGGSTFSGSNFPSNGPSQLFKASNLPTLPRHDNL</sequence>
<dbReference type="PROSITE" id="PS00350">
    <property type="entry name" value="MADS_BOX_1"/>
    <property type="match status" value="1"/>
</dbReference>
<dbReference type="InterPro" id="IPR036879">
    <property type="entry name" value="TF_MADSbox_sf"/>
</dbReference>
<dbReference type="GO" id="GO:0046983">
    <property type="term" value="F:protein dimerization activity"/>
    <property type="evidence" value="ECO:0007669"/>
    <property type="project" value="InterPro"/>
</dbReference>
<dbReference type="SMART" id="SM00432">
    <property type="entry name" value="MADS"/>
    <property type="match status" value="1"/>
</dbReference>
<dbReference type="Gene3D" id="3.40.1810.10">
    <property type="entry name" value="Transcription factor, MADS-box"/>
    <property type="match status" value="1"/>
</dbReference>
<dbReference type="InterPro" id="IPR050142">
    <property type="entry name" value="MADS-box/MEF2_TF"/>
</dbReference>
<keyword evidence="4" id="KW-0804">Transcription</keyword>
<dbReference type="GO" id="GO:0000987">
    <property type="term" value="F:cis-regulatory region sequence-specific DNA binding"/>
    <property type="evidence" value="ECO:0007669"/>
    <property type="project" value="InterPro"/>
</dbReference>
<comment type="subcellular location">
    <subcellularLocation>
        <location evidence="1">Nucleus</location>
    </subcellularLocation>
</comment>
<evidence type="ECO:0000256" key="2">
    <source>
        <dbReference type="ARBA" id="ARBA00023015"/>
    </source>
</evidence>
<keyword evidence="3" id="KW-0238">DNA-binding</keyword>
<feature type="compositionally biased region" description="Polar residues" evidence="6">
    <location>
        <begin position="124"/>
        <end position="142"/>
    </location>
</feature>
<feature type="compositionally biased region" description="Polar residues" evidence="6">
    <location>
        <begin position="286"/>
        <end position="306"/>
    </location>
</feature>
<dbReference type="PROSITE" id="PS50066">
    <property type="entry name" value="MADS_BOX_2"/>
    <property type="match status" value="1"/>
</dbReference>
<evidence type="ECO:0000256" key="5">
    <source>
        <dbReference type="ARBA" id="ARBA00023242"/>
    </source>
</evidence>
<dbReference type="InterPro" id="IPR033897">
    <property type="entry name" value="SRF-like_MADS-box"/>
</dbReference>
<evidence type="ECO:0000256" key="1">
    <source>
        <dbReference type="ARBA" id="ARBA00004123"/>
    </source>
</evidence>
<evidence type="ECO:0000313" key="9">
    <source>
        <dbReference type="EMBL" id="CAE2226217.1"/>
    </source>
</evidence>
<gene>
    <name evidence="8" type="ORF">VSP0166_LOCUS11210</name>
    <name evidence="9" type="ORF">VSP0166_LOCUS11211</name>
</gene>
<dbReference type="GO" id="GO:0005634">
    <property type="term" value="C:nucleus"/>
    <property type="evidence" value="ECO:0007669"/>
    <property type="project" value="UniProtKB-SubCell"/>
</dbReference>
<feature type="compositionally biased region" description="Polar residues" evidence="6">
    <location>
        <begin position="154"/>
        <end position="172"/>
    </location>
</feature>
<proteinExistence type="predicted"/>
<dbReference type="SUPFAM" id="SSF55455">
    <property type="entry name" value="SRF-like"/>
    <property type="match status" value="1"/>
</dbReference>